<sequence length="273" mass="30166">MFPFKIALNSSTLFPYELSLHDQIRIASQAGYEGIELWVKDIDLYLEQGGNLAELKAFAEEQRVEIVNAIAFWTWADENPEERAKGLAHAKKEMAILSELGCPAAAAPPFGNVANTSLESIAEAYRNLFEAGQSLGVTPILEFWGRADKLSTLGEAIHVAVASGVPTCPLLLDPFHMYTGGTTVDSLAYLKKEYIGIVHVNDYPSAPHREVIEDKHRVFPGEGVAPSRRFAEHLHAVGYTGYLSLELFFQSPEGSPEELVKRGMDRIRTTYAL</sequence>
<dbReference type="Gene3D" id="3.20.20.150">
    <property type="entry name" value="Divalent-metal-dependent TIM barrel enzymes"/>
    <property type="match status" value="1"/>
</dbReference>
<keyword evidence="2" id="KW-0413">Isomerase</keyword>
<name>A0A4R6U8A6_9BACI</name>
<dbReference type="InterPro" id="IPR036237">
    <property type="entry name" value="Xyl_isomerase-like_sf"/>
</dbReference>
<dbReference type="Pfam" id="PF01261">
    <property type="entry name" value="AP_endonuc_2"/>
    <property type="match status" value="1"/>
</dbReference>
<dbReference type="SUPFAM" id="SSF51658">
    <property type="entry name" value="Xylose isomerase-like"/>
    <property type="match status" value="1"/>
</dbReference>
<keyword evidence="3" id="KW-1185">Reference proteome</keyword>
<dbReference type="EMBL" id="SNYJ01000004">
    <property type="protein sequence ID" value="TDQ41009.1"/>
    <property type="molecule type" value="Genomic_DNA"/>
</dbReference>
<dbReference type="InterPro" id="IPR050312">
    <property type="entry name" value="IolE/XylAMocC-like"/>
</dbReference>
<dbReference type="AlphaFoldDB" id="A0A4R6U8A6"/>
<dbReference type="OrthoDB" id="9814946at2"/>
<protein>
    <submittedName>
        <fullName evidence="2">Sugar phosphate isomerase/epimerase</fullName>
    </submittedName>
</protein>
<accession>A0A4R6U8A6</accession>
<dbReference type="InterPro" id="IPR013022">
    <property type="entry name" value="Xyl_isomerase-like_TIM-brl"/>
</dbReference>
<organism evidence="2 3">
    <name type="scientific">Aureibacillus halotolerans</name>
    <dbReference type="NCBI Taxonomy" id="1508390"/>
    <lineage>
        <taxon>Bacteria</taxon>
        <taxon>Bacillati</taxon>
        <taxon>Bacillota</taxon>
        <taxon>Bacilli</taxon>
        <taxon>Bacillales</taxon>
        <taxon>Bacillaceae</taxon>
        <taxon>Aureibacillus</taxon>
    </lineage>
</organism>
<reference evidence="2 3" key="1">
    <citation type="submission" date="2019-03" db="EMBL/GenBank/DDBJ databases">
        <title>Genomic Encyclopedia of Type Strains, Phase IV (KMG-IV): sequencing the most valuable type-strain genomes for metagenomic binning, comparative biology and taxonomic classification.</title>
        <authorList>
            <person name="Goeker M."/>
        </authorList>
    </citation>
    <scope>NUCLEOTIDE SEQUENCE [LARGE SCALE GENOMIC DNA]</scope>
    <source>
        <strain evidence="2 3">DSM 28697</strain>
    </source>
</reference>
<dbReference type="GO" id="GO:0016853">
    <property type="term" value="F:isomerase activity"/>
    <property type="evidence" value="ECO:0007669"/>
    <property type="project" value="UniProtKB-KW"/>
</dbReference>
<proteinExistence type="predicted"/>
<feature type="domain" description="Xylose isomerase-like TIM barrel" evidence="1">
    <location>
        <begin position="25"/>
        <end position="269"/>
    </location>
</feature>
<dbReference type="RefSeq" id="WP_133579617.1">
    <property type="nucleotide sequence ID" value="NZ_SNYJ01000004.1"/>
</dbReference>
<evidence type="ECO:0000313" key="2">
    <source>
        <dbReference type="EMBL" id="TDQ41009.1"/>
    </source>
</evidence>
<dbReference type="PANTHER" id="PTHR12110">
    <property type="entry name" value="HYDROXYPYRUVATE ISOMERASE"/>
    <property type="match status" value="1"/>
</dbReference>
<evidence type="ECO:0000313" key="3">
    <source>
        <dbReference type="Proteomes" id="UP000295632"/>
    </source>
</evidence>
<evidence type="ECO:0000259" key="1">
    <source>
        <dbReference type="Pfam" id="PF01261"/>
    </source>
</evidence>
<dbReference type="Proteomes" id="UP000295632">
    <property type="component" value="Unassembled WGS sequence"/>
</dbReference>
<dbReference type="PANTHER" id="PTHR12110:SF48">
    <property type="entry name" value="BLL3656 PROTEIN"/>
    <property type="match status" value="1"/>
</dbReference>
<comment type="caution">
    <text evidence="2">The sequence shown here is derived from an EMBL/GenBank/DDBJ whole genome shotgun (WGS) entry which is preliminary data.</text>
</comment>
<gene>
    <name evidence="2" type="ORF">EV213_1046</name>
</gene>